<dbReference type="CDD" id="cd03820">
    <property type="entry name" value="GT4_AmsD-like"/>
    <property type="match status" value="1"/>
</dbReference>
<dbReference type="RefSeq" id="WP_019468860.1">
    <property type="nucleotide sequence ID" value="NZ_BKAS01000010.1"/>
</dbReference>
<dbReference type="AlphaFoldDB" id="A0A0M2P498"/>
<name>A0A0M2P498_STACC</name>
<evidence type="ECO:0000313" key="3">
    <source>
        <dbReference type="Proteomes" id="UP000034455"/>
    </source>
</evidence>
<evidence type="ECO:0000259" key="1">
    <source>
        <dbReference type="Pfam" id="PF00534"/>
    </source>
</evidence>
<dbReference type="Gene3D" id="3.40.50.2000">
    <property type="entry name" value="Glycogen Phosphorylase B"/>
    <property type="match status" value="2"/>
</dbReference>
<feature type="domain" description="Glycosyl transferase family 1" evidence="1">
    <location>
        <begin position="203"/>
        <end position="362"/>
    </location>
</feature>
<dbReference type="PANTHER" id="PTHR12526">
    <property type="entry name" value="GLYCOSYLTRANSFERASE"/>
    <property type="match status" value="1"/>
</dbReference>
<proteinExistence type="predicted"/>
<accession>A0A0M2P498</accession>
<comment type="caution">
    <text evidence="2">The sequence shown here is derived from an EMBL/GenBank/DDBJ whole genome shotgun (WGS) entry which is preliminary data.</text>
</comment>
<gene>
    <name evidence="2" type="ORF">UF66_1673</name>
</gene>
<keyword evidence="2" id="KW-0808">Transferase</keyword>
<dbReference type="InterPro" id="IPR001296">
    <property type="entry name" value="Glyco_trans_1"/>
</dbReference>
<dbReference type="EMBL" id="LAKJ01000003">
    <property type="protein sequence ID" value="KKI65030.1"/>
    <property type="molecule type" value="Genomic_DNA"/>
</dbReference>
<dbReference type="Pfam" id="PF00534">
    <property type="entry name" value="Glycos_transf_1"/>
    <property type="match status" value="1"/>
</dbReference>
<dbReference type="SUPFAM" id="SSF53756">
    <property type="entry name" value="UDP-Glycosyltransferase/glycogen phosphorylase"/>
    <property type="match status" value="1"/>
</dbReference>
<dbReference type="GO" id="GO:0016757">
    <property type="term" value="F:glycosyltransferase activity"/>
    <property type="evidence" value="ECO:0007669"/>
    <property type="project" value="InterPro"/>
</dbReference>
<protein>
    <submittedName>
        <fullName evidence="2">Glycosyl transferase, group 1 family protein</fullName>
    </submittedName>
</protein>
<sequence length="383" mass="43796">MKSITFFTHNVYAMGGTVKSISQLANVLAEKGHKVEIISVFKGASKPYFKLHKSIKVRALTDYQLHFLNIKAIFFNRIRKYTPFSRPKLISQYEPGLYQFSRYIEKKMIQAIRNVSTDMLIGTRASFNILIAHYGPQNVEKIGMEHMNFEAHNDALQQEILDAYQYLDKITTLTESDKSKYESIVQTPVYVIPNILNEPRLSISKEKIITAAGRLEYEKGFDLLIQSIIPIQQEVRRFKYQIHIYGDGKEHELLQQLVIEHQLADIVKLYGSTQQLNEKLAKSDITVVPSRNEGFGMVILEAMNQGNVVVSFDGNAGPDALIQNNVNGYLVSHGNVKDLSNKLLRLINQEFNKQSIIENGYQTVQLFSSDSVYHYFQMMIASK</sequence>
<evidence type="ECO:0000313" key="2">
    <source>
        <dbReference type="EMBL" id="KKI65030.1"/>
    </source>
</evidence>
<reference evidence="2 3" key="1">
    <citation type="submission" date="2015-03" db="EMBL/GenBank/DDBJ databases">
        <title>Genome Assembly of Staphylococcus cohnii subsp. cohnii strain G22B2.</title>
        <authorList>
            <person name="Nair G."/>
            <person name="Kaur G."/>
            <person name="Khatri I."/>
            <person name="Singh N.K."/>
            <person name="Sathyabama S."/>
            <person name="Maurya S.K."/>
            <person name="Subramanian S."/>
            <person name="Agrewala J.N."/>
            <person name="Mayilraj S."/>
        </authorList>
    </citation>
    <scope>NUCLEOTIDE SEQUENCE [LARGE SCALE GENOMIC DNA]</scope>
    <source>
        <strain evidence="2 3">G22B2</strain>
    </source>
</reference>
<dbReference type="PATRIC" id="fig|74704.6.peg.1716"/>
<dbReference type="PANTHER" id="PTHR12526:SF630">
    <property type="entry name" value="GLYCOSYLTRANSFERASE"/>
    <property type="match status" value="1"/>
</dbReference>
<dbReference type="Proteomes" id="UP000034455">
    <property type="component" value="Unassembled WGS sequence"/>
</dbReference>
<organism evidence="2 3">
    <name type="scientific">Staphylococcus cohnii subsp. cohnii</name>
    <dbReference type="NCBI Taxonomy" id="74704"/>
    <lineage>
        <taxon>Bacteria</taxon>
        <taxon>Bacillati</taxon>
        <taxon>Bacillota</taxon>
        <taxon>Bacilli</taxon>
        <taxon>Bacillales</taxon>
        <taxon>Staphylococcaceae</taxon>
        <taxon>Staphylococcus</taxon>
        <taxon>Staphylococcus cohnii species complex</taxon>
    </lineage>
</organism>
<dbReference type="GeneID" id="58096745"/>